<dbReference type="AlphaFoldDB" id="A0A6M3LYN8"/>
<organism evidence="1">
    <name type="scientific">viral metagenome</name>
    <dbReference type="NCBI Taxonomy" id="1070528"/>
    <lineage>
        <taxon>unclassified sequences</taxon>
        <taxon>metagenomes</taxon>
        <taxon>organismal metagenomes</taxon>
    </lineage>
</organism>
<protein>
    <submittedName>
        <fullName evidence="1">Uncharacterized protein</fullName>
    </submittedName>
</protein>
<dbReference type="EMBL" id="MT143629">
    <property type="protein sequence ID" value="QJA99099.1"/>
    <property type="molecule type" value="Genomic_DNA"/>
</dbReference>
<proteinExistence type="predicted"/>
<evidence type="ECO:0000313" key="1">
    <source>
        <dbReference type="EMBL" id="QJA99099.1"/>
    </source>
</evidence>
<gene>
    <name evidence="1" type="ORF">MM171A01319_0002</name>
    <name evidence="2" type="ORF">MM171B02265_0003</name>
</gene>
<accession>A0A6M3LYN8</accession>
<sequence>MITKNDKIILDGHGKKLLAVRGKYTDYCPDGPGYDYIEIQTDKGTLRIKGCSNCHVLDTYWEDS</sequence>
<dbReference type="EMBL" id="MT143719">
    <property type="protein sequence ID" value="QJB01616.1"/>
    <property type="molecule type" value="Genomic_DNA"/>
</dbReference>
<name>A0A6M3LYN8_9ZZZZ</name>
<evidence type="ECO:0000313" key="2">
    <source>
        <dbReference type="EMBL" id="QJB01616.1"/>
    </source>
</evidence>
<reference evidence="1" key="1">
    <citation type="submission" date="2020-03" db="EMBL/GenBank/DDBJ databases">
        <title>The deep terrestrial virosphere.</title>
        <authorList>
            <person name="Holmfeldt K."/>
            <person name="Nilsson E."/>
            <person name="Simone D."/>
            <person name="Lopez-Fernandez M."/>
            <person name="Wu X."/>
            <person name="de Brujin I."/>
            <person name="Lundin D."/>
            <person name="Andersson A."/>
            <person name="Bertilsson S."/>
            <person name="Dopson M."/>
        </authorList>
    </citation>
    <scope>NUCLEOTIDE SEQUENCE</scope>
    <source>
        <strain evidence="1">MM171A01319</strain>
        <strain evidence="2">MM171B02265</strain>
    </source>
</reference>